<dbReference type="OrthoDB" id="10047228at2759"/>
<gene>
    <name evidence="2" type="ORF">GPM918_LOCUS26046</name>
    <name evidence="3" type="ORF">SRO942_LOCUS26133</name>
</gene>
<dbReference type="Proteomes" id="UP000663829">
    <property type="component" value="Unassembled WGS sequence"/>
</dbReference>
<evidence type="ECO:0000313" key="3">
    <source>
        <dbReference type="EMBL" id="CAF4017545.1"/>
    </source>
</evidence>
<reference evidence="2" key="1">
    <citation type="submission" date="2021-02" db="EMBL/GenBank/DDBJ databases">
        <authorList>
            <person name="Nowell W R."/>
        </authorList>
    </citation>
    <scope>NUCLEOTIDE SEQUENCE</scope>
</reference>
<feature type="transmembrane region" description="Helical" evidence="1">
    <location>
        <begin position="388"/>
        <end position="406"/>
    </location>
</feature>
<proteinExistence type="predicted"/>
<organism evidence="2 4">
    <name type="scientific">Didymodactylos carnosus</name>
    <dbReference type="NCBI Taxonomy" id="1234261"/>
    <lineage>
        <taxon>Eukaryota</taxon>
        <taxon>Metazoa</taxon>
        <taxon>Spiralia</taxon>
        <taxon>Gnathifera</taxon>
        <taxon>Rotifera</taxon>
        <taxon>Eurotatoria</taxon>
        <taxon>Bdelloidea</taxon>
        <taxon>Philodinida</taxon>
        <taxon>Philodinidae</taxon>
        <taxon>Didymodactylos</taxon>
    </lineage>
</organism>
<keyword evidence="1" id="KW-0812">Transmembrane</keyword>
<protein>
    <submittedName>
        <fullName evidence="2">Uncharacterized protein</fullName>
    </submittedName>
</protein>
<feature type="non-terminal residue" evidence="2">
    <location>
        <position position="1"/>
    </location>
</feature>
<comment type="caution">
    <text evidence="2">The sequence shown here is derived from an EMBL/GenBank/DDBJ whole genome shotgun (WGS) entry which is preliminary data.</text>
</comment>
<evidence type="ECO:0000256" key="1">
    <source>
        <dbReference type="SAM" id="Phobius"/>
    </source>
</evidence>
<evidence type="ECO:0000313" key="2">
    <source>
        <dbReference type="EMBL" id="CAF1249178.1"/>
    </source>
</evidence>
<dbReference type="EMBL" id="CAJNOQ010010342">
    <property type="protein sequence ID" value="CAF1249178.1"/>
    <property type="molecule type" value="Genomic_DNA"/>
</dbReference>
<keyword evidence="1" id="KW-0472">Membrane</keyword>
<keyword evidence="1" id="KW-1133">Transmembrane helix</keyword>
<dbReference type="EMBL" id="CAJOBC010013828">
    <property type="protein sequence ID" value="CAF4017545.1"/>
    <property type="molecule type" value="Genomic_DNA"/>
</dbReference>
<keyword evidence="4" id="KW-1185">Reference proteome</keyword>
<evidence type="ECO:0000313" key="4">
    <source>
        <dbReference type="Proteomes" id="UP000663829"/>
    </source>
</evidence>
<name>A0A814ZW62_9BILA</name>
<dbReference type="Proteomes" id="UP000681722">
    <property type="component" value="Unassembled WGS sequence"/>
</dbReference>
<sequence length="1192" mass="136416">EQVVLTKRVQQPSFADYTELNQYYTQTLVCPCSTISVSYEKFISFQPTYHQICHSNFVNEQWTKYVHPREQIHDSTDIDRLIALLFQTLSTFCLLSQQIVTDELLSFNSTTFITGTLIPELTFSKQVLGFINTFQDRIKNSFSTSLALIRGTTQGNALLTVSETNYVLYYLPDRYGLMIGILAYGNCFCQLSALCSTEIDIWYNNTFFFNITGLRKGCYITEALLQSNLVFFYNQSLLNQLETYFLLDNDKFNISVAALNPSLPTNYTPATAIGDILKMLMIEDWDSYISYESYFSTCQPISSFGLFGGIATALMFLIPSIVEFIRQRNKISGVIDDQINTEPRNLFQDRIRLLWSRIKNEIRTFNIFRNPEKKTTYDLNNQYYATRLFILCLTISMVILIIYTTLTTVTITVKVKQPTSSVFLHQLYPKYSQTLSCPCTQISIEYKEFISFQPTFHQVCSSDFISQSWLDYSIVNDTDLDQLDFRSRMSGSFLALLTFCKLSIETIQNTLLVFNSSTFVTSSVISENLFQSQAAEFILLFKETIIKSFQNSLTMIRETTHSNALTAGPHIHLDDSSHQLLPVSTGFHNNTGEMCWCKVNKSCVTDGGIYSVSPDDTGLTIIFTMPHFYYGCYIIESLLLSTLECFFDQSCLNSINTYLYNISIYPFNATIMNTSLESQYKVSSTIGEIVQQLMIEQWNDQIFYDQYYSTCQPTECTYTYQKQAHLIYMITTVFGLLGGVTTVLRLLIPSSVSFLTRKKDRGAATDTTPPSPQIIYSSSQNLTQIVKVKRPTLSIYNELYQKYLQTLQCPCSNSTVDYQKFVSFQLKYHQICQSDFITMQWINNIGYNLSLLVITNEDDFRQTASVAFQLLSKLCELTQEAINYQLDIFNSTKFISVNLISKTSCESQAENTINTFKQTTINTFKRSLLLIQSTTQGNTLMSYLLTNTMLVVHPTEYVSYIDYIYDYERIYNTTTNESCSCIEAPTCFQQAAIYSISSPYYESYSYTFYVSSSTALIFRIPGIYVGCYIVDALLHSDLRCFYDQTCLSSLLNAIQYPFNNNVAILNSSLTTQYNTATTVGELVQNLMIEQWNNKTSYELYFNTCQPQYCTYSYVSRSTPIFIITTIIGLIGGLTKVYKLLVPLIVSLIHRYIWWPYFERKIVWSNNTIAPVPQAVSVSPVTVGDDKLATISI</sequence>
<feature type="transmembrane region" description="Helical" evidence="1">
    <location>
        <begin position="726"/>
        <end position="748"/>
    </location>
</feature>
<feature type="transmembrane region" description="Helical" evidence="1">
    <location>
        <begin position="301"/>
        <end position="322"/>
    </location>
</feature>
<dbReference type="AlphaFoldDB" id="A0A814ZW62"/>
<accession>A0A814ZW62</accession>